<reference evidence="1 2" key="1">
    <citation type="journal article" date="2018" name="Cell">
        <title>The Chara Genome: Secondary Complexity and Implications for Plant Terrestrialization.</title>
        <authorList>
            <person name="Nishiyama T."/>
            <person name="Sakayama H."/>
            <person name="Vries J.D."/>
            <person name="Buschmann H."/>
            <person name="Saint-Marcoux D."/>
            <person name="Ullrich K.K."/>
            <person name="Haas F.B."/>
            <person name="Vanderstraeten L."/>
            <person name="Becker D."/>
            <person name="Lang D."/>
            <person name="Vosolsobe S."/>
            <person name="Rombauts S."/>
            <person name="Wilhelmsson P.K.I."/>
            <person name="Janitza P."/>
            <person name="Kern R."/>
            <person name="Heyl A."/>
            <person name="Rumpler F."/>
            <person name="Villalobos L.I.A.C."/>
            <person name="Clay J.M."/>
            <person name="Skokan R."/>
            <person name="Toyoda A."/>
            <person name="Suzuki Y."/>
            <person name="Kagoshima H."/>
            <person name="Schijlen E."/>
            <person name="Tajeshwar N."/>
            <person name="Catarino B."/>
            <person name="Hetherington A.J."/>
            <person name="Saltykova A."/>
            <person name="Bonnot C."/>
            <person name="Breuninger H."/>
            <person name="Symeonidi A."/>
            <person name="Radhakrishnan G.V."/>
            <person name="Van Nieuwerburgh F."/>
            <person name="Deforce D."/>
            <person name="Chang C."/>
            <person name="Karol K.G."/>
            <person name="Hedrich R."/>
            <person name="Ulvskov P."/>
            <person name="Glockner G."/>
            <person name="Delwiche C.F."/>
            <person name="Petrasek J."/>
            <person name="Van de Peer Y."/>
            <person name="Friml J."/>
            <person name="Beilby M."/>
            <person name="Dolan L."/>
            <person name="Kohara Y."/>
            <person name="Sugano S."/>
            <person name="Fujiyama A."/>
            <person name="Delaux P.-M."/>
            <person name="Quint M."/>
            <person name="TheiBen G."/>
            <person name="Hagemann M."/>
            <person name="Harholt J."/>
            <person name="Dunand C."/>
            <person name="Zachgo S."/>
            <person name="Langdale J."/>
            <person name="Maumus F."/>
            <person name="Straeten D.V.D."/>
            <person name="Gould S.B."/>
            <person name="Rensing S.A."/>
        </authorList>
    </citation>
    <scope>NUCLEOTIDE SEQUENCE [LARGE SCALE GENOMIC DNA]</scope>
    <source>
        <strain evidence="1 2">S276</strain>
    </source>
</reference>
<name>A0A388L6I2_CHABU</name>
<dbReference type="EMBL" id="BFEA01000279">
    <property type="protein sequence ID" value="GBG77894.1"/>
    <property type="molecule type" value="Genomic_DNA"/>
</dbReference>
<organism evidence="1 2">
    <name type="scientific">Chara braunii</name>
    <name type="common">Braun's stonewort</name>
    <dbReference type="NCBI Taxonomy" id="69332"/>
    <lineage>
        <taxon>Eukaryota</taxon>
        <taxon>Viridiplantae</taxon>
        <taxon>Streptophyta</taxon>
        <taxon>Charophyceae</taxon>
        <taxon>Charales</taxon>
        <taxon>Characeae</taxon>
        <taxon>Chara</taxon>
    </lineage>
</organism>
<dbReference type="Gramene" id="GBG77894">
    <property type="protein sequence ID" value="GBG77894"/>
    <property type="gene ID" value="CBR_g25826"/>
</dbReference>
<evidence type="ECO:0000313" key="2">
    <source>
        <dbReference type="Proteomes" id="UP000265515"/>
    </source>
</evidence>
<dbReference type="AlphaFoldDB" id="A0A388L6I2"/>
<dbReference type="Proteomes" id="UP000265515">
    <property type="component" value="Unassembled WGS sequence"/>
</dbReference>
<accession>A0A388L6I2</accession>
<comment type="caution">
    <text evidence="1">The sequence shown here is derived from an EMBL/GenBank/DDBJ whole genome shotgun (WGS) entry which is preliminary data.</text>
</comment>
<gene>
    <name evidence="1" type="ORF">CBR_g25826</name>
</gene>
<proteinExistence type="predicted"/>
<evidence type="ECO:0000313" key="1">
    <source>
        <dbReference type="EMBL" id="GBG77894.1"/>
    </source>
</evidence>
<keyword evidence="2" id="KW-1185">Reference proteome</keyword>
<protein>
    <submittedName>
        <fullName evidence="1">Uncharacterized protein</fullName>
    </submittedName>
</protein>
<sequence>MEAFSVRRVIQDALKRVVGEEADSWLDDTMIGWTYNDPIEAFVCRPKRTFKDFNLEQWSRDYDAARCPCRLLRYLALLSDIPTEVLPESTHQHVVTMNPDITNNYRLRTMPKQGLNHVPLKAFDIEEALYELGQLLDKIAECIDDVARLCDRKRKLVKKLALDKARKKMCSYWEKHRHIFVEPIGQANVKTEIEVLTGRFLVTAKDKAANTPTFVCDNIIREFAVKRLSSPDFVLLHEEPELIEAAIHAETEHLVVLPHAGASLPYLMAVFKAHKWSFRWITNTANSVVSSMAELCACLLCFFTPSVRELCKDRSNLMEAEYDVKPNLWWPTSSVGEIAANLATILTPEFSADITRCFELIPTDTPEHSLVVAVIFFVECAMKHKCD</sequence>